<dbReference type="EMBL" id="FXEG02000002">
    <property type="protein sequence ID" value="SOX53202.1"/>
    <property type="molecule type" value="Genomic_DNA"/>
</dbReference>
<dbReference type="CDD" id="cd17321">
    <property type="entry name" value="MFS_MMR_MDR_like"/>
    <property type="match status" value="1"/>
</dbReference>
<dbReference type="SUPFAM" id="SSF103473">
    <property type="entry name" value="MFS general substrate transporter"/>
    <property type="match status" value="1"/>
</dbReference>
<protein>
    <submittedName>
        <fullName evidence="8">MFS transporter</fullName>
    </submittedName>
</protein>
<dbReference type="GO" id="GO:0022857">
    <property type="term" value="F:transmembrane transporter activity"/>
    <property type="evidence" value="ECO:0007669"/>
    <property type="project" value="InterPro"/>
</dbReference>
<dbReference type="InterPro" id="IPR036259">
    <property type="entry name" value="MFS_trans_sf"/>
</dbReference>
<organism evidence="8 9">
    <name type="scientific">Mycobacterium ahvazicum</name>
    <dbReference type="NCBI Taxonomy" id="1964395"/>
    <lineage>
        <taxon>Bacteria</taxon>
        <taxon>Bacillati</taxon>
        <taxon>Actinomycetota</taxon>
        <taxon>Actinomycetes</taxon>
        <taxon>Mycobacteriales</taxon>
        <taxon>Mycobacteriaceae</taxon>
        <taxon>Mycobacterium</taxon>
        <taxon>Mycobacterium simiae complex</taxon>
    </lineage>
</organism>
<feature type="transmembrane region" description="Helical" evidence="6">
    <location>
        <begin position="16"/>
        <end position="38"/>
    </location>
</feature>
<keyword evidence="3 6" id="KW-1133">Transmembrane helix</keyword>
<evidence type="ECO:0000313" key="8">
    <source>
        <dbReference type="EMBL" id="SOX53202.1"/>
    </source>
</evidence>
<feature type="transmembrane region" description="Helical" evidence="6">
    <location>
        <begin position="300"/>
        <end position="320"/>
    </location>
</feature>
<dbReference type="PANTHER" id="PTHR42718:SF42">
    <property type="entry name" value="EXPORT PROTEIN"/>
    <property type="match status" value="1"/>
</dbReference>
<dbReference type="InterPro" id="IPR020846">
    <property type="entry name" value="MFS_dom"/>
</dbReference>
<comment type="caution">
    <text evidence="8">The sequence shown here is derived from an EMBL/GenBank/DDBJ whole genome shotgun (WGS) entry which is preliminary data.</text>
</comment>
<feature type="region of interest" description="Disordered" evidence="5">
    <location>
        <begin position="466"/>
        <end position="490"/>
    </location>
</feature>
<evidence type="ECO:0000256" key="2">
    <source>
        <dbReference type="ARBA" id="ARBA00022692"/>
    </source>
</evidence>
<comment type="subcellular location">
    <subcellularLocation>
        <location evidence="1">Cell membrane</location>
        <topology evidence="1">Multi-pass membrane protein</topology>
    </subcellularLocation>
</comment>
<feature type="compositionally biased region" description="Pro residues" evidence="5">
    <location>
        <begin position="477"/>
        <end position="488"/>
    </location>
</feature>
<dbReference type="PROSITE" id="PS50850">
    <property type="entry name" value="MFS"/>
    <property type="match status" value="1"/>
</dbReference>
<evidence type="ECO:0000313" key="9">
    <source>
        <dbReference type="Proteomes" id="UP000236318"/>
    </source>
</evidence>
<feature type="transmembrane region" description="Helical" evidence="6">
    <location>
        <begin position="169"/>
        <end position="189"/>
    </location>
</feature>
<feature type="transmembrane region" description="Helical" evidence="6">
    <location>
        <begin position="271"/>
        <end position="294"/>
    </location>
</feature>
<feature type="transmembrane region" description="Helical" evidence="6">
    <location>
        <begin position="85"/>
        <end position="105"/>
    </location>
</feature>
<keyword evidence="9" id="KW-1185">Reference proteome</keyword>
<dbReference type="InterPro" id="IPR011701">
    <property type="entry name" value="MFS"/>
</dbReference>
<feature type="non-terminal residue" evidence="8">
    <location>
        <position position="1"/>
    </location>
</feature>
<feature type="transmembrane region" description="Helical" evidence="6">
    <location>
        <begin position="141"/>
        <end position="163"/>
    </location>
</feature>
<feature type="transmembrane region" description="Helical" evidence="6">
    <location>
        <begin position="201"/>
        <end position="221"/>
    </location>
</feature>
<feature type="domain" description="Major facilitator superfamily (MFS) profile" evidence="7">
    <location>
        <begin position="16"/>
        <end position="455"/>
    </location>
</feature>
<evidence type="ECO:0000259" key="7">
    <source>
        <dbReference type="PROSITE" id="PS50850"/>
    </source>
</evidence>
<gene>
    <name evidence="8" type="ORF">MAAFP003_1872</name>
</gene>
<feature type="transmembrane region" description="Helical" evidence="6">
    <location>
        <begin position="370"/>
        <end position="392"/>
    </location>
</feature>
<evidence type="ECO:0000256" key="6">
    <source>
        <dbReference type="SAM" id="Phobius"/>
    </source>
</evidence>
<dbReference type="PANTHER" id="PTHR42718">
    <property type="entry name" value="MAJOR FACILITATOR SUPERFAMILY MULTIDRUG TRANSPORTER MFSC"/>
    <property type="match status" value="1"/>
</dbReference>
<evidence type="ECO:0000256" key="5">
    <source>
        <dbReference type="SAM" id="MobiDB-lite"/>
    </source>
</evidence>
<feature type="transmembrane region" description="Helical" evidence="6">
    <location>
        <begin position="233"/>
        <end position="250"/>
    </location>
</feature>
<dbReference type="Pfam" id="PF07690">
    <property type="entry name" value="MFS_1"/>
    <property type="match status" value="1"/>
</dbReference>
<dbReference type="GO" id="GO:0005886">
    <property type="term" value="C:plasma membrane"/>
    <property type="evidence" value="ECO:0007669"/>
    <property type="project" value="UniProtKB-SubCell"/>
</dbReference>
<dbReference type="Gene3D" id="1.20.1720.10">
    <property type="entry name" value="Multidrug resistance protein D"/>
    <property type="match status" value="1"/>
</dbReference>
<reference evidence="8" key="1">
    <citation type="submission" date="2018-01" db="EMBL/GenBank/DDBJ databases">
        <authorList>
            <consortium name="Urmite Genomes"/>
        </authorList>
    </citation>
    <scope>NUCLEOTIDE SEQUENCE [LARGE SCALE GENOMIC DNA]</scope>
    <source>
        <strain evidence="8">AFP003</strain>
    </source>
</reference>
<evidence type="ECO:0000256" key="1">
    <source>
        <dbReference type="ARBA" id="ARBA00004651"/>
    </source>
</evidence>
<evidence type="ECO:0000256" key="3">
    <source>
        <dbReference type="ARBA" id="ARBA00022989"/>
    </source>
</evidence>
<accession>A0A2K4Y8R7</accession>
<dbReference type="Proteomes" id="UP000236318">
    <property type="component" value="Unassembled WGS sequence"/>
</dbReference>
<evidence type="ECO:0000256" key="4">
    <source>
        <dbReference type="ARBA" id="ARBA00023136"/>
    </source>
</evidence>
<feature type="transmembrane region" description="Helical" evidence="6">
    <location>
        <begin position="404"/>
        <end position="425"/>
    </location>
</feature>
<feature type="transmembrane region" description="Helical" evidence="6">
    <location>
        <begin position="332"/>
        <end position="350"/>
    </location>
</feature>
<proteinExistence type="predicted"/>
<dbReference type="Gene3D" id="1.20.1250.20">
    <property type="entry name" value="MFS general substrate transporter like domains"/>
    <property type="match status" value="1"/>
</dbReference>
<feature type="transmembrane region" description="Helical" evidence="6">
    <location>
        <begin position="437"/>
        <end position="456"/>
    </location>
</feature>
<sequence length="524" mass="54763">VNFRIDARQVAPKNRVLVVAIVASMVTFLDGNIINLALPATAHELGGGLTLQQWIVDGYLLALAVAILPGGSLSDLFGRLPMLRVGLVTFALGTALAVVAAWPAMLIVARLVQGLGGALLVPGSLALINSTFDRTERPAAIGAWTAWTSTIFALGPVLGGLAVDYLGWRWIYFLLMVPAIVAFALTYWLRPTPRPVERARVDFAGAALTAIGLGAIVYALIESNRGGWSNPLVATLLAVGVAALLAFVAWERRAPQPMVPLKLFAMRNFAGANLATAFIYGGLTLGSIAMALYLQEVAGYSALLAGLITLPTPVASMLFARRVGNAAARVGPRIFLTGGPVLAAIGLLTICPSGHHFDFLTNLLPGRLMLAAGLVLTITPLSSVILVSVEPVHSGIAAAIQNAVGRTSALTAVACLGVITAGPLNNAGFTRLLEVSALLYLAGAVVAAMAVANPAVPAEPITEKLPLGDTAGETPTPVWPTAPEPQRPPRLRVGHAMKRTLGPMPLRAHLRHVTRYAEPSDELS</sequence>
<feature type="transmembrane region" description="Helical" evidence="6">
    <location>
        <begin position="111"/>
        <end position="129"/>
    </location>
</feature>
<feature type="transmembrane region" description="Helical" evidence="6">
    <location>
        <begin position="58"/>
        <end position="78"/>
    </location>
</feature>
<keyword evidence="4 6" id="KW-0472">Membrane</keyword>
<name>A0A2K4Y8R7_9MYCO</name>
<dbReference type="AlphaFoldDB" id="A0A2K4Y8R7"/>
<keyword evidence="2 6" id="KW-0812">Transmembrane</keyword>